<dbReference type="Gene3D" id="3.30.160.810">
    <property type="match status" value="1"/>
</dbReference>
<comment type="function">
    <text evidence="7">One of the primary rRNA binding proteins, it binds directly near the 3'-end of the 23S rRNA, where it nucleates assembly of the 50S subunit.</text>
</comment>
<gene>
    <name evidence="7" type="primary">rplC</name>
    <name evidence="8" type="ORF">DFE_0391</name>
</gene>
<dbReference type="Pfam" id="PF00297">
    <property type="entry name" value="Ribosomal_L3"/>
    <property type="match status" value="1"/>
</dbReference>
<evidence type="ECO:0000256" key="6">
    <source>
        <dbReference type="ARBA" id="ARBA00035243"/>
    </source>
</evidence>
<dbReference type="AlphaFoldDB" id="A0A2Z6AV57"/>
<dbReference type="InterPro" id="IPR019927">
    <property type="entry name" value="Ribosomal_uL3_bac/org-type"/>
</dbReference>
<dbReference type="KEGG" id="dfl:DFE_0391"/>
<comment type="subunit">
    <text evidence="7">Part of the 50S ribosomal subunit. Forms a cluster with proteins L14 and L19.</text>
</comment>
<dbReference type="SUPFAM" id="SSF50447">
    <property type="entry name" value="Translation proteins"/>
    <property type="match status" value="1"/>
</dbReference>
<accession>A0A2Z6AV57</accession>
<evidence type="ECO:0000313" key="8">
    <source>
        <dbReference type="EMBL" id="BBD07117.1"/>
    </source>
</evidence>
<dbReference type="Gene3D" id="2.40.30.10">
    <property type="entry name" value="Translation factors"/>
    <property type="match status" value="1"/>
</dbReference>
<dbReference type="GO" id="GO:0006412">
    <property type="term" value="P:translation"/>
    <property type="evidence" value="ECO:0007669"/>
    <property type="project" value="UniProtKB-UniRule"/>
</dbReference>
<dbReference type="HAMAP" id="MF_01325_B">
    <property type="entry name" value="Ribosomal_uL3_B"/>
    <property type="match status" value="1"/>
</dbReference>
<evidence type="ECO:0000256" key="2">
    <source>
        <dbReference type="ARBA" id="ARBA00022730"/>
    </source>
</evidence>
<name>A0A2Z6AV57_9BACT</name>
<protein>
    <recommendedName>
        <fullName evidence="6 7">Large ribosomal subunit protein uL3</fullName>
    </recommendedName>
</protein>
<dbReference type="FunFam" id="2.40.30.10:FF:000004">
    <property type="entry name" value="50S ribosomal protein L3"/>
    <property type="match status" value="1"/>
</dbReference>
<evidence type="ECO:0000256" key="3">
    <source>
        <dbReference type="ARBA" id="ARBA00022884"/>
    </source>
</evidence>
<evidence type="ECO:0000256" key="7">
    <source>
        <dbReference type="HAMAP-Rule" id="MF_01325"/>
    </source>
</evidence>
<dbReference type="EMBL" id="AP017378">
    <property type="protein sequence ID" value="BBD07117.1"/>
    <property type="molecule type" value="Genomic_DNA"/>
</dbReference>
<organism evidence="8 9">
    <name type="scientific">Desulfovibrio ferrophilus</name>
    <dbReference type="NCBI Taxonomy" id="241368"/>
    <lineage>
        <taxon>Bacteria</taxon>
        <taxon>Pseudomonadati</taxon>
        <taxon>Thermodesulfobacteriota</taxon>
        <taxon>Desulfovibrionia</taxon>
        <taxon>Desulfovibrionales</taxon>
        <taxon>Desulfovibrionaceae</taxon>
        <taxon>Desulfovibrio</taxon>
    </lineage>
</organism>
<dbReference type="PANTHER" id="PTHR11229:SF16">
    <property type="entry name" value="LARGE RIBOSOMAL SUBUNIT PROTEIN UL3C"/>
    <property type="match status" value="1"/>
</dbReference>
<dbReference type="GO" id="GO:0022625">
    <property type="term" value="C:cytosolic large ribosomal subunit"/>
    <property type="evidence" value="ECO:0007669"/>
    <property type="project" value="TreeGrafter"/>
</dbReference>
<dbReference type="InterPro" id="IPR009000">
    <property type="entry name" value="Transl_B-barrel_sf"/>
</dbReference>
<keyword evidence="5 7" id="KW-0687">Ribonucleoprotein</keyword>
<sequence>MMANTLGIMGRKLGMTRIFGDDGTAIPCTVIAAGPCPILQVKDDATTRDKYTAVQIGFEEVDERKLTKPAKGHQAKAGRDYYRHLTELRLENVEEFELGQDLTVSMFTPGEKVKVTGTSKGKGFQGPMKRWNFRGMPASHGHEKVHRSTGGIGQCAWPAKVFKGKKMAGQMGNKKVTCINVEILDVRPDDNLLILKGQVPGPKNGIIMVRKQNRG</sequence>
<dbReference type="Proteomes" id="UP000269883">
    <property type="component" value="Chromosome"/>
</dbReference>
<keyword evidence="4 7" id="KW-0689">Ribosomal protein</keyword>
<evidence type="ECO:0000256" key="5">
    <source>
        <dbReference type="ARBA" id="ARBA00023274"/>
    </source>
</evidence>
<evidence type="ECO:0000256" key="1">
    <source>
        <dbReference type="ARBA" id="ARBA00006540"/>
    </source>
</evidence>
<dbReference type="PANTHER" id="PTHR11229">
    <property type="entry name" value="50S RIBOSOMAL PROTEIN L3"/>
    <property type="match status" value="1"/>
</dbReference>
<dbReference type="InterPro" id="IPR000597">
    <property type="entry name" value="Ribosomal_uL3"/>
</dbReference>
<evidence type="ECO:0000313" key="9">
    <source>
        <dbReference type="Proteomes" id="UP000269883"/>
    </source>
</evidence>
<evidence type="ECO:0000256" key="4">
    <source>
        <dbReference type="ARBA" id="ARBA00022980"/>
    </source>
</evidence>
<comment type="similarity">
    <text evidence="1 7">Belongs to the universal ribosomal protein uL3 family.</text>
</comment>
<keyword evidence="3 7" id="KW-0694">RNA-binding</keyword>
<proteinExistence type="inferred from homology"/>
<keyword evidence="2 7" id="KW-0699">rRNA-binding</keyword>
<dbReference type="GO" id="GO:0019843">
    <property type="term" value="F:rRNA binding"/>
    <property type="evidence" value="ECO:0007669"/>
    <property type="project" value="UniProtKB-UniRule"/>
</dbReference>
<dbReference type="NCBIfam" id="TIGR03625">
    <property type="entry name" value="L3_bact"/>
    <property type="match status" value="1"/>
</dbReference>
<keyword evidence="9" id="KW-1185">Reference proteome</keyword>
<reference evidence="8 9" key="1">
    <citation type="journal article" date="2018" name="Sci. Adv.">
        <title>Multi-heme cytochromes provide a pathway for survival in energy-limited environments.</title>
        <authorList>
            <person name="Deng X."/>
            <person name="Dohmae N."/>
            <person name="Nealson K.H."/>
            <person name="Hashimoto K."/>
            <person name="Okamoto A."/>
        </authorList>
    </citation>
    <scope>NUCLEOTIDE SEQUENCE [LARGE SCALE GENOMIC DNA]</scope>
    <source>
        <strain evidence="8 9">IS5</strain>
    </source>
</reference>
<dbReference type="GO" id="GO:0003735">
    <property type="term" value="F:structural constituent of ribosome"/>
    <property type="evidence" value="ECO:0007669"/>
    <property type="project" value="UniProtKB-UniRule"/>
</dbReference>